<protein>
    <recommendedName>
        <fullName evidence="2 6">Adenine deaminase</fullName>
        <shortName evidence="6">Adenase</shortName>
        <shortName evidence="6">Adenine aminase</shortName>
        <ecNumber evidence="2 6">3.5.4.2</ecNumber>
    </recommendedName>
</protein>
<evidence type="ECO:0000256" key="3">
    <source>
        <dbReference type="ARBA" id="ARBA00022801"/>
    </source>
</evidence>
<dbReference type="Pfam" id="PF01979">
    <property type="entry name" value="Amidohydro_1"/>
    <property type="match status" value="1"/>
</dbReference>
<dbReference type="SUPFAM" id="SSF51338">
    <property type="entry name" value="Composite domain of metallo-dependent hydrolases"/>
    <property type="match status" value="1"/>
</dbReference>
<reference evidence="9 10" key="1">
    <citation type="submission" date="2018-06" db="EMBL/GenBank/DDBJ databases">
        <title>Genomic Encyclopedia of Type Strains, Phase IV (KMG-IV): sequencing the most valuable type-strain genomes for metagenomic binning, comparative biology and taxonomic classification.</title>
        <authorList>
            <person name="Goeker M."/>
        </authorList>
    </citation>
    <scope>NUCLEOTIDE SEQUENCE [LARGE SCALE GENOMIC DNA]</scope>
    <source>
        <strain evidence="9 10">DSM 18048</strain>
    </source>
</reference>
<comment type="caution">
    <text evidence="9">The sequence shown here is derived from an EMBL/GenBank/DDBJ whole genome shotgun (WGS) entry which is preliminary data.</text>
</comment>
<dbReference type="HAMAP" id="MF_01518">
    <property type="entry name" value="Adenine_deamin"/>
    <property type="match status" value="1"/>
</dbReference>
<evidence type="ECO:0000259" key="7">
    <source>
        <dbReference type="Pfam" id="PF01979"/>
    </source>
</evidence>
<dbReference type="Gene3D" id="2.30.40.10">
    <property type="entry name" value="Urease, subunit C, domain 1"/>
    <property type="match status" value="1"/>
</dbReference>
<evidence type="ECO:0000256" key="6">
    <source>
        <dbReference type="HAMAP-Rule" id="MF_01518"/>
    </source>
</evidence>
<sequence length="556" mass="58678">MEAMDVAARQRLVRVASGREEADVVVRGARVVLVQTGEIVEGDVAIAEGRFAGIGRFHGRETLQAKGRFLVPGFVDAHVHIESSMLTPRRFAQVVRPHGTTSVVCEPHEIVNVLGEAGLAWMLSAGERSGIRVFASVPSSVPASDFEDGAHVMDAAAVRRGLQRAGALGLAEVMNAKGVLSGDPRVWSILEAARGRRIDGHGAGLAGSALAGFAAAGVHSDHEAVTPSEARERLRAGLWLMVRDGSGARNLADLAEVLLEKPRRVMFVTDDADARELLEDGHVDRLLRLAVSCGVDPIYALSCVTMHPCEYWGLHDLGLVAPGYRADFALVEDLTSWRVTEAVVSTPPSEVVELPTGGGVILGRGWETLPLTVSENAPVIGVQATQITTHRLSFDAAGTVKLASFERHCDDARVGVARAQGLGLTRGAVGSSVSHDAHHVIVAGVSDDDVRACAATIERMGGGVAVVADGEVLATLPLEVAGLMSDAPPGEVVRGQRAVEEAARFLGCRLPNPLVTLSFLGLTVIPSLKVTPSGLFDVDAWQVWTPPLTSNEPEIV</sequence>
<evidence type="ECO:0000256" key="1">
    <source>
        <dbReference type="ARBA" id="ARBA00006773"/>
    </source>
</evidence>
<proteinExistence type="inferred from homology"/>
<dbReference type="GO" id="GO:0006146">
    <property type="term" value="P:adenine catabolic process"/>
    <property type="evidence" value="ECO:0007669"/>
    <property type="project" value="InterPro"/>
</dbReference>
<dbReference type="AlphaFoldDB" id="A0A318SLQ4"/>
<dbReference type="InterPro" id="IPR011059">
    <property type="entry name" value="Metal-dep_hydrolase_composite"/>
</dbReference>
<dbReference type="OrthoDB" id="9775607at2"/>
<evidence type="ECO:0000313" key="10">
    <source>
        <dbReference type="Proteomes" id="UP000248326"/>
    </source>
</evidence>
<dbReference type="Proteomes" id="UP000248326">
    <property type="component" value="Unassembled WGS sequence"/>
</dbReference>
<evidence type="ECO:0000313" key="9">
    <source>
        <dbReference type="EMBL" id="PYE53412.1"/>
    </source>
</evidence>
<dbReference type="RefSeq" id="WP_110887192.1">
    <property type="nucleotide sequence ID" value="NZ_QJSX01000009.1"/>
</dbReference>
<feature type="domain" description="Adenine deaminase C-terminal" evidence="8">
    <location>
        <begin position="396"/>
        <end position="540"/>
    </location>
</feature>
<dbReference type="InterPro" id="IPR006679">
    <property type="entry name" value="Adenine_deam"/>
</dbReference>
<dbReference type="InterPro" id="IPR006680">
    <property type="entry name" value="Amidohydro-rel"/>
</dbReference>
<evidence type="ECO:0000259" key="8">
    <source>
        <dbReference type="Pfam" id="PF13382"/>
    </source>
</evidence>
<comment type="cofactor">
    <cofactor evidence="6">
        <name>Mn(2+)</name>
        <dbReference type="ChEBI" id="CHEBI:29035"/>
    </cofactor>
</comment>
<name>A0A318SLQ4_9DEIO</name>
<evidence type="ECO:0000256" key="5">
    <source>
        <dbReference type="ARBA" id="ARBA00047720"/>
    </source>
</evidence>
<evidence type="ECO:0000256" key="2">
    <source>
        <dbReference type="ARBA" id="ARBA00012782"/>
    </source>
</evidence>
<dbReference type="InterPro" id="IPR026912">
    <property type="entry name" value="Adenine_deam_C"/>
</dbReference>
<dbReference type="Gene3D" id="3.20.20.140">
    <property type="entry name" value="Metal-dependent hydrolases"/>
    <property type="match status" value="1"/>
</dbReference>
<dbReference type="PANTHER" id="PTHR11113">
    <property type="entry name" value="N-ACETYLGLUCOSAMINE-6-PHOSPHATE DEACETYLASE"/>
    <property type="match status" value="1"/>
</dbReference>
<organism evidence="9 10">
    <name type="scientific">Deinococcus yavapaiensis KR-236</name>
    <dbReference type="NCBI Taxonomy" id="694435"/>
    <lineage>
        <taxon>Bacteria</taxon>
        <taxon>Thermotogati</taxon>
        <taxon>Deinococcota</taxon>
        <taxon>Deinococci</taxon>
        <taxon>Deinococcales</taxon>
        <taxon>Deinococcaceae</taxon>
        <taxon>Deinococcus</taxon>
    </lineage>
</organism>
<dbReference type="EMBL" id="QJSX01000009">
    <property type="protein sequence ID" value="PYE53412.1"/>
    <property type="molecule type" value="Genomic_DNA"/>
</dbReference>
<keyword evidence="4 6" id="KW-0464">Manganese</keyword>
<accession>A0A318SLQ4</accession>
<keyword evidence="3 6" id="KW-0378">Hydrolase</keyword>
<dbReference type="GO" id="GO:0000034">
    <property type="term" value="F:adenine deaminase activity"/>
    <property type="evidence" value="ECO:0007669"/>
    <property type="project" value="UniProtKB-UniRule"/>
</dbReference>
<feature type="domain" description="Amidohydrolase-related" evidence="7">
    <location>
        <begin position="69"/>
        <end position="348"/>
    </location>
</feature>
<comment type="similarity">
    <text evidence="1 6">Belongs to the metallo-dependent hydrolases superfamily. Adenine deaminase family.</text>
</comment>
<dbReference type="EC" id="3.5.4.2" evidence="2 6"/>
<dbReference type="InterPro" id="IPR032466">
    <property type="entry name" value="Metal_Hydrolase"/>
</dbReference>
<dbReference type="PANTHER" id="PTHR11113:SF2">
    <property type="entry name" value="ADENINE DEAMINASE"/>
    <property type="match status" value="1"/>
</dbReference>
<dbReference type="Pfam" id="PF13382">
    <property type="entry name" value="Adenine_deam_C"/>
    <property type="match status" value="1"/>
</dbReference>
<gene>
    <name evidence="6" type="primary">ade</name>
    <name evidence="9" type="ORF">DES52_109189</name>
</gene>
<evidence type="ECO:0000256" key="4">
    <source>
        <dbReference type="ARBA" id="ARBA00023211"/>
    </source>
</evidence>
<comment type="catalytic activity">
    <reaction evidence="5 6">
        <text>adenine + H2O + H(+) = hypoxanthine + NH4(+)</text>
        <dbReference type="Rhea" id="RHEA:23688"/>
        <dbReference type="ChEBI" id="CHEBI:15377"/>
        <dbReference type="ChEBI" id="CHEBI:15378"/>
        <dbReference type="ChEBI" id="CHEBI:16708"/>
        <dbReference type="ChEBI" id="CHEBI:17368"/>
        <dbReference type="ChEBI" id="CHEBI:28938"/>
        <dbReference type="EC" id="3.5.4.2"/>
    </reaction>
</comment>
<keyword evidence="10" id="KW-1185">Reference proteome</keyword>
<dbReference type="SUPFAM" id="SSF51556">
    <property type="entry name" value="Metallo-dependent hydrolases"/>
    <property type="match status" value="1"/>
</dbReference>